<organism evidence="2 3">
    <name type="scientific">Helianthus annuus</name>
    <name type="common">Common sunflower</name>
    <dbReference type="NCBI Taxonomy" id="4232"/>
    <lineage>
        <taxon>Eukaryota</taxon>
        <taxon>Viridiplantae</taxon>
        <taxon>Streptophyta</taxon>
        <taxon>Embryophyta</taxon>
        <taxon>Tracheophyta</taxon>
        <taxon>Spermatophyta</taxon>
        <taxon>Magnoliopsida</taxon>
        <taxon>eudicotyledons</taxon>
        <taxon>Gunneridae</taxon>
        <taxon>Pentapetalae</taxon>
        <taxon>asterids</taxon>
        <taxon>campanulids</taxon>
        <taxon>Asterales</taxon>
        <taxon>Asteraceae</taxon>
        <taxon>Asteroideae</taxon>
        <taxon>Heliantheae alliance</taxon>
        <taxon>Heliantheae</taxon>
        <taxon>Helianthus</taxon>
    </lineage>
</organism>
<evidence type="ECO:0000313" key="2">
    <source>
        <dbReference type="EMBL" id="OTG33599.1"/>
    </source>
</evidence>
<sequence>MRDNGILQFWITRSAMNDPLKTNMFSSCGIGIAFFHMILDFPLAIANTLTARLNDGIPYIDEKWVLLGFCIYAATLYLHFATSVIIHEITTSLGIYCFRIRIAKKKA</sequence>
<protein>
    <submittedName>
        <fullName evidence="2">Putative choline/ethanolamine phosphotransferase</fullName>
    </submittedName>
</protein>
<dbReference type="InParanoid" id="A0A251VE91"/>
<gene>
    <name evidence="2" type="ORF">HannXRQ_Chr02g0036491</name>
</gene>
<keyword evidence="1" id="KW-0472">Membrane</keyword>
<feature type="transmembrane region" description="Helical" evidence="1">
    <location>
        <begin position="65"/>
        <end position="98"/>
    </location>
</feature>
<feature type="transmembrane region" description="Helical" evidence="1">
    <location>
        <begin position="23"/>
        <end position="45"/>
    </location>
</feature>
<dbReference type="STRING" id="4232.A0A251VE91"/>
<dbReference type="Proteomes" id="UP000215914">
    <property type="component" value="Chromosome 2"/>
</dbReference>
<dbReference type="GO" id="GO:0016740">
    <property type="term" value="F:transferase activity"/>
    <property type="evidence" value="ECO:0007669"/>
    <property type="project" value="UniProtKB-KW"/>
</dbReference>
<reference evidence="3" key="1">
    <citation type="journal article" date="2017" name="Nature">
        <title>The sunflower genome provides insights into oil metabolism, flowering and Asterid evolution.</title>
        <authorList>
            <person name="Badouin H."/>
            <person name="Gouzy J."/>
            <person name="Grassa C.J."/>
            <person name="Murat F."/>
            <person name="Staton S.E."/>
            <person name="Cottret L."/>
            <person name="Lelandais-Briere C."/>
            <person name="Owens G.L."/>
            <person name="Carrere S."/>
            <person name="Mayjonade B."/>
            <person name="Legrand L."/>
            <person name="Gill N."/>
            <person name="Kane N.C."/>
            <person name="Bowers J.E."/>
            <person name="Hubner S."/>
            <person name="Bellec A."/>
            <person name="Berard A."/>
            <person name="Berges H."/>
            <person name="Blanchet N."/>
            <person name="Boniface M.C."/>
            <person name="Brunel D."/>
            <person name="Catrice O."/>
            <person name="Chaidir N."/>
            <person name="Claudel C."/>
            <person name="Donnadieu C."/>
            <person name="Faraut T."/>
            <person name="Fievet G."/>
            <person name="Helmstetter N."/>
            <person name="King M."/>
            <person name="Knapp S.J."/>
            <person name="Lai Z."/>
            <person name="Le Paslier M.C."/>
            <person name="Lippi Y."/>
            <person name="Lorenzon L."/>
            <person name="Mandel J.R."/>
            <person name="Marage G."/>
            <person name="Marchand G."/>
            <person name="Marquand E."/>
            <person name="Bret-Mestries E."/>
            <person name="Morien E."/>
            <person name="Nambeesan S."/>
            <person name="Nguyen T."/>
            <person name="Pegot-Espagnet P."/>
            <person name="Pouilly N."/>
            <person name="Raftis F."/>
            <person name="Sallet E."/>
            <person name="Schiex T."/>
            <person name="Thomas J."/>
            <person name="Vandecasteele C."/>
            <person name="Vares D."/>
            <person name="Vear F."/>
            <person name="Vautrin S."/>
            <person name="Crespi M."/>
            <person name="Mangin B."/>
            <person name="Burke J.M."/>
            <person name="Salse J."/>
            <person name="Munos S."/>
            <person name="Vincourt P."/>
            <person name="Rieseberg L.H."/>
            <person name="Langlade N.B."/>
        </authorList>
    </citation>
    <scope>NUCLEOTIDE SEQUENCE [LARGE SCALE GENOMIC DNA]</scope>
    <source>
        <strain evidence="3">cv. SF193</strain>
    </source>
</reference>
<keyword evidence="1" id="KW-1133">Transmembrane helix</keyword>
<evidence type="ECO:0000313" key="3">
    <source>
        <dbReference type="Proteomes" id="UP000215914"/>
    </source>
</evidence>
<keyword evidence="3" id="KW-1185">Reference proteome</keyword>
<keyword evidence="2" id="KW-0808">Transferase</keyword>
<dbReference type="AlphaFoldDB" id="A0A251VE91"/>
<keyword evidence="1" id="KW-0812">Transmembrane</keyword>
<name>A0A251VE91_HELAN</name>
<dbReference type="EMBL" id="CM007891">
    <property type="protein sequence ID" value="OTG33599.1"/>
    <property type="molecule type" value="Genomic_DNA"/>
</dbReference>
<evidence type="ECO:0000256" key="1">
    <source>
        <dbReference type="SAM" id="Phobius"/>
    </source>
</evidence>
<accession>A0A251VE91</accession>
<proteinExistence type="predicted"/>